<dbReference type="eggNOG" id="arCOG02259">
    <property type="taxonomic scope" value="Archaea"/>
</dbReference>
<dbReference type="EMBL" id="CP003243">
    <property type="protein sequence ID" value="AFD01009.1"/>
    <property type="molecule type" value="Genomic_DNA"/>
</dbReference>
<dbReference type="Proteomes" id="UP000005233">
    <property type="component" value="Chromosome"/>
</dbReference>
<dbReference type="AlphaFoldDB" id="H8IAZ9"/>
<accession>H8IAZ9</accession>
<dbReference type="STRING" id="1041930.Mtc_2274"/>
<evidence type="ECO:0000313" key="4">
    <source>
        <dbReference type="Proteomes" id="UP000005233"/>
    </source>
</evidence>
<keyword evidence="1" id="KW-0175">Coiled coil</keyword>
<evidence type="ECO:0000259" key="2">
    <source>
        <dbReference type="Pfam" id="PF19134"/>
    </source>
</evidence>
<name>H8IAZ9_METCZ</name>
<organism evidence="3 4">
    <name type="scientific">Methanocella conradii (strain DSM 24694 / JCM 17849 / CGMCC 1.5162 / HZ254)</name>
    <dbReference type="NCBI Taxonomy" id="1041930"/>
    <lineage>
        <taxon>Archaea</taxon>
        <taxon>Methanobacteriati</taxon>
        <taxon>Methanobacteriota</taxon>
        <taxon>Stenosarchaea group</taxon>
        <taxon>Methanomicrobia</taxon>
        <taxon>Methanocellales</taxon>
        <taxon>Methanocellaceae</taxon>
        <taxon>Methanocella</taxon>
    </lineage>
</organism>
<evidence type="ECO:0000256" key="1">
    <source>
        <dbReference type="SAM" id="Coils"/>
    </source>
</evidence>
<dbReference type="InterPro" id="IPR036388">
    <property type="entry name" value="WH-like_DNA-bd_sf"/>
</dbReference>
<dbReference type="KEGG" id="mez:Mtc_2274"/>
<reference evidence="3 4" key="1">
    <citation type="journal article" date="2012" name="J. Bacteriol.">
        <title>Complete genome sequence of a thermophilic methanogen, Methanocella conradii HZ254, isolated from Chinese rice field soil.</title>
        <authorList>
            <person name="Lu Z."/>
            <person name="Lu Y."/>
        </authorList>
    </citation>
    <scope>NUCLEOTIDE SEQUENCE [LARGE SCALE GENOMIC DNA]</scope>
    <source>
        <strain evidence="4">DSM 24694 / JCM 17849 / CGMCC 1.5162 / HZ254</strain>
    </source>
</reference>
<keyword evidence="4" id="KW-1185">Reference proteome</keyword>
<sequence length="178" mass="20534">MNMSRFALVVCPHCRNPFIIEPGPRIVSCRNCNKRLEAARLKVFFSSDNFQEVQAARASVVAGLSGDSAGFEEAAPRLGRDVMERIGERLQERRFIEDKRRVNEKMEEEARQTRKKGQQAILREAFEELSEKGDVAIEEYWAKVSFHGIDRLKFDQWVEKMVETGVAYSPKYGFLRKS</sequence>
<feature type="domain" description="DUF5817" evidence="2">
    <location>
        <begin position="6"/>
        <end position="62"/>
    </location>
</feature>
<dbReference type="InterPro" id="IPR043855">
    <property type="entry name" value="DUF5817"/>
</dbReference>
<gene>
    <name evidence="3" type="ordered locus">Mtc_2274</name>
</gene>
<dbReference type="HOGENOM" id="CLU_1582891_0_0_2"/>
<evidence type="ECO:0000313" key="3">
    <source>
        <dbReference type="EMBL" id="AFD01009.1"/>
    </source>
</evidence>
<dbReference type="Gene3D" id="1.10.10.10">
    <property type="entry name" value="Winged helix-like DNA-binding domain superfamily/Winged helix DNA-binding domain"/>
    <property type="match status" value="1"/>
</dbReference>
<proteinExistence type="predicted"/>
<feature type="coiled-coil region" evidence="1">
    <location>
        <begin position="96"/>
        <end position="123"/>
    </location>
</feature>
<protein>
    <recommendedName>
        <fullName evidence="2">DUF5817 domain-containing protein</fullName>
    </recommendedName>
</protein>
<dbReference type="Pfam" id="PF19134">
    <property type="entry name" value="DUF5817"/>
    <property type="match status" value="1"/>
</dbReference>